<evidence type="ECO:0008006" key="7">
    <source>
        <dbReference type="Google" id="ProtNLM"/>
    </source>
</evidence>
<dbReference type="AlphaFoldDB" id="C3ZL39"/>
<feature type="compositionally biased region" description="Basic and acidic residues" evidence="4">
    <location>
        <begin position="447"/>
        <end position="458"/>
    </location>
</feature>
<keyword evidence="1" id="KW-0433">Leucine-rich repeat</keyword>
<keyword evidence="3" id="KW-0677">Repeat</keyword>
<accession>C3ZL39</accession>
<feature type="signal peptide" evidence="5">
    <location>
        <begin position="1"/>
        <end position="25"/>
    </location>
</feature>
<sequence>MGKKLRHLLIFLLIILKEPNLQVDGWWRSTPKADCKCAPSTDSCAPSPRCDCGNLGLTSIPKNLPKSICSLDLSTNKIKKIQPGAFSNLPRLQVLKVINNQIRNIQPGTFANLPQLEELRLADNDMTLIQPGVFSNLPRLQSLELSRNQIKMIQPGTFANLPQLKTLDLSDNQMGKSPPGLFTNIPQLEELYLNRYQIMILPGLFANIPQLKELYLSSNQLTKIHPGTFANLPGLEKLVLASNQITMIQEGAYPTKLQYLDLRSNKISAITPLAYADIMTRGHDQATTGTESNTKSTTESTSATVVTSGHDHQYEDVDKQHDQTEQGMSQANTESLIVENLSHNDVLAALNPNPMYTGQGQSQAFTKSNTNTTATVVSTVYDHQYKDIDTQHDQKGKGQSQAITESLDSRNESYGTGPTALQPNPLYKCVDQHQADRLNDVPSSRSTPRDDGIYVKPDDALNTRPEMLYEMPPNKICKNDMLYCQPPANT</sequence>
<dbReference type="eggNOG" id="KOG0619">
    <property type="taxonomic scope" value="Eukaryota"/>
</dbReference>
<feature type="region of interest" description="Disordered" evidence="4">
    <location>
        <begin position="284"/>
        <end position="313"/>
    </location>
</feature>
<dbReference type="SMART" id="SM00369">
    <property type="entry name" value="LRR_TYP"/>
    <property type="match status" value="9"/>
</dbReference>
<reference evidence="6" key="1">
    <citation type="journal article" date="2008" name="Nature">
        <title>The amphioxus genome and the evolution of the chordate karyotype.</title>
        <authorList>
            <consortium name="US DOE Joint Genome Institute (JGI-PGF)"/>
            <person name="Putnam N.H."/>
            <person name="Butts T."/>
            <person name="Ferrier D.E.K."/>
            <person name="Furlong R.F."/>
            <person name="Hellsten U."/>
            <person name="Kawashima T."/>
            <person name="Robinson-Rechavi M."/>
            <person name="Shoguchi E."/>
            <person name="Terry A."/>
            <person name="Yu J.-K."/>
            <person name="Benito-Gutierrez E.L."/>
            <person name="Dubchak I."/>
            <person name="Garcia-Fernandez J."/>
            <person name="Gibson-Brown J.J."/>
            <person name="Grigoriev I.V."/>
            <person name="Horton A.C."/>
            <person name="de Jong P.J."/>
            <person name="Jurka J."/>
            <person name="Kapitonov V.V."/>
            <person name="Kohara Y."/>
            <person name="Kuroki Y."/>
            <person name="Lindquist E."/>
            <person name="Lucas S."/>
            <person name="Osoegawa K."/>
            <person name="Pennacchio L.A."/>
            <person name="Salamov A.A."/>
            <person name="Satou Y."/>
            <person name="Sauka-Spengler T."/>
            <person name="Schmutz J."/>
            <person name="Shin-I T."/>
            <person name="Toyoda A."/>
            <person name="Bronner-Fraser M."/>
            <person name="Fujiyama A."/>
            <person name="Holland L.Z."/>
            <person name="Holland P.W.H."/>
            <person name="Satoh N."/>
            <person name="Rokhsar D.S."/>
        </authorList>
    </citation>
    <scope>NUCLEOTIDE SEQUENCE [LARGE SCALE GENOMIC DNA]</scope>
    <source>
        <strain evidence="6">S238N-H82</strain>
        <tissue evidence="6">Testes</tissue>
    </source>
</reference>
<feature type="compositionally biased region" description="Low complexity" evidence="4">
    <location>
        <begin position="286"/>
        <end position="308"/>
    </location>
</feature>
<dbReference type="InterPro" id="IPR032675">
    <property type="entry name" value="LRR_dom_sf"/>
</dbReference>
<organism>
    <name type="scientific">Branchiostoma floridae</name>
    <name type="common">Florida lancelet</name>
    <name type="synonym">Amphioxus</name>
    <dbReference type="NCBI Taxonomy" id="7739"/>
    <lineage>
        <taxon>Eukaryota</taxon>
        <taxon>Metazoa</taxon>
        <taxon>Chordata</taxon>
        <taxon>Cephalochordata</taxon>
        <taxon>Leptocardii</taxon>
        <taxon>Amphioxiformes</taxon>
        <taxon>Branchiostomatidae</taxon>
        <taxon>Branchiostoma</taxon>
    </lineage>
</organism>
<feature type="chain" id="PRO_5002936548" description="LRRNT domain-containing protein" evidence="5">
    <location>
        <begin position="26"/>
        <end position="490"/>
    </location>
</feature>
<dbReference type="Pfam" id="PF13855">
    <property type="entry name" value="LRR_8"/>
    <property type="match status" value="2"/>
</dbReference>
<evidence type="ECO:0000256" key="1">
    <source>
        <dbReference type="ARBA" id="ARBA00022614"/>
    </source>
</evidence>
<evidence type="ECO:0000256" key="3">
    <source>
        <dbReference type="ARBA" id="ARBA00022737"/>
    </source>
</evidence>
<dbReference type="PANTHER" id="PTHR24373">
    <property type="entry name" value="SLIT RELATED LEUCINE-RICH REPEAT NEURONAL PROTEIN"/>
    <property type="match status" value="1"/>
</dbReference>
<gene>
    <name evidence="6" type="ORF">BRAFLDRAFT_89516</name>
</gene>
<evidence type="ECO:0000256" key="2">
    <source>
        <dbReference type="ARBA" id="ARBA00022729"/>
    </source>
</evidence>
<evidence type="ECO:0000313" key="6">
    <source>
        <dbReference type="EMBL" id="EEN46721.1"/>
    </source>
</evidence>
<dbReference type="InterPro" id="IPR050328">
    <property type="entry name" value="Dev_Immune_Receptor"/>
</dbReference>
<dbReference type="Pfam" id="PF00560">
    <property type="entry name" value="LRR_1"/>
    <property type="match status" value="1"/>
</dbReference>
<dbReference type="InParanoid" id="C3ZL39"/>
<evidence type="ECO:0000256" key="5">
    <source>
        <dbReference type="SAM" id="SignalP"/>
    </source>
</evidence>
<protein>
    <recommendedName>
        <fullName evidence="7">LRRNT domain-containing protein</fullName>
    </recommendedName>
</protein>
<dbReference type="SMART" id="SM00365">
    <property type="entry name" value="LRR_SD22"/>
    <property type="match status" value="5"/>
</dbReference>
<name>C3ZL39_BRAFL</name>
<dbReference type="EMBL" id="GG666640">
    <property type="protein sequence ID" value="EEN46721.1"/>
    <property type="molecule type" value="Genomic_DNA"/>
</dbReference>
<dbReference type="SUPFAM" id="SSF52058">
    <property type="entry name" value="L domain-like"/>
    <property type="match status" value="1"/>
</dbReference>
<dbReference type="PANTHER" id="PTHR24373:SF398">
    <property type="entry name" value="LEUCINE-RICH REPEAT-CONTAINING G-PROTEIN COUPLED RECEPTOR 6"/>
    <property type="match status" value="1"/>
</dbReference>
<dbReference type="InterPro" id="IPR003591">
    <property type="entry name" value="Leu-rich_rpt_typical-subtyp"/>
</dbReference>
<keyword evidence="2 5" id="KW-0732">Signal</keyword>
<dbReference type="InterPro" id="IPR001611">
    <property type="entry name" value="Leu-rich_rpt"/>
</dbReference>
<evidence type="ECO:0000256" key="4">
    <source>
        <dbReference type="SAM" id="MobiDB-lite"/>
    </source>
</evidence>
<dbReference type="PROSITE" id="PS51450">
    <property type="entry name" value="LRR"/>
    <property type="match status" value="2"/>
</dbReference>
<dbReference type="FunFam" id="3.80.10.10:FF:001164">
    <property type="entry name" value="GH01279p"/>
    <property type="match status" value="1"/>
</dbReference>
<feature type="region of interest" description="Disordered" evidence="4">
    <location>
        <begin position="436"/>
        <end position="458"/>
    </location>
</feature>
<dbReference type="Gene3D" id="3.80.10.10">
    <property type="entry name" value="Ribonuclease Inhibitor"/>
    <property type="match status" value="1"/>
</dbReference>
<proteinExistence type="predicted"/>